<dbReference type="InterPro" id="IPR023210">
    <property type="entry name" value="NADP_OxRdtase_dom"/>
</dbReference>
<dbReference type="InterPro" id="IPR020471">
    <property type="entry name" value="AKR"/>
</dbReference>
<evidence type="ECO:0000313" key="3">
    <source>
        <dbReference type="EMBL" id="GHO42011.1"/>
    </source>
</evidence>
<dbReference type="Pfam" id="PF00248">
    <property type="entry name" value="Aldo_ket_red"/>
    <property type="match status" value="1"/>
</dbReference>
<dbReference type="Gene3D" id="3.20.20.100">
    <property type="entry name" value="NADP-dependent oxidoreductase domain"/>
    <property type="match status" value="1"/>
</dbReference>
<keyword evidence="1" id="KW-0560">Oxidoreductase</keyword>
<dbReference type="InterPro" id="IPR050791">
    <property type="entry name" value="Aldo-Keto_reductase"/>
</dbReference>
<keyword evidence="4" id="KW-1185">Reference proteome</keyword>
<feature type="domain" description="NADP-dependent oxidoreductase" evidence="2">
    <location>
        <begin position="25"/>
        <end position="295"/>
    </location>
</feature>
<dbReference type="RefSeq" id="WP_220191607.1">
    <property type="nucleotide sequence ID" value="NZ_BNJF01000001.1"/>
</dbReference>
<dbReference type="PANTHER" id="PTHR43625:SF40">
    <property type="entry name" value="ALDO-KETO REDUCTASE YAKC [NADP(+)]"/>
    <property type="match status" value="1"/>
</dbReference>
<accession>A0A8J3MPQ6</accession>
<proteinExistence type="predicted"/>
<dbReference type="CDD" id="cd19088">
    <property type="entry name" value="AKR_AKR13B1"/>
    <property type="match status" value="1"/>
</dbReference>
<dbReference type="SUPFAM" id="SSF51430">
    <property type="entry name" value="NAD(P)-linked oxidoreductase"/>
    <property type="match status" value="1"/>
</dbReference>
<evidence type="ECO:0000259" key="2">
    <source>
        <dbReference type="Pfam" id="PF00248"/>
    </source>
</evidence>
<dbReference type="EMBL" id="BNJF01000001">
    <property type="protein sequence ID" value="GHO42011.1"/>
    <property type="molecule type" value="Genomic_DNA"/>
</dbReference>
<comment type="caution">
    <text evidence="3">The sequence shown here is derived from an EMBL/GenBank/DDBJ whole genome shotgun (WGS) entry which is preliminary data.</text>
</comment>
<dbReference type="InterPro" id="IPR036812">
    <property type="entry name" value="NAD(P)_OxRdtase_dom_sf"/>
</dbReference>
<dbReference type="AlphaFoldDB" id="A0A8J3MPQ6"/>
<gene>
    <name evidence="3" type="ORF">KSX_01740</name>
</gene>
<dbReference type="GO" id="GO:0005737">
    <property type="term" value="C:cytoplasm"/>
    <property type="evidence" value="ECO:0007669"/>
    <property type="project" value="TreeGrafter"/>
</dbReference>
<evidence type="ECO:0000313" key="4">
    <source>
        <dbReference type="Proteomes" id="UP000612362"/>
    </source>
</evidence>
<dbReference type="Proteomes" id="UP000612362">
    <property type="component" value="Unassembled WGS sequence"/>
</dbReference>
<evidence type="ECO:0000256" key="1">
    <source>
        <dbReference type="ARBA" id="ARBA00023002"/>
    </source>
</evidence>
<dbReference type="GO" id="GO:0016491">
    <property type="term" value="F:oxidoreductase activity"/>
    <property type="evidence" value="ECO:0007669"/>
    <property type="project" value="UniProtKB-KW"/>
</dbReference>
<reference evidence="3" key="1">
    <citation type="submission" date="2020-10" db="EMBL/GenBank/DDBJ databases">
        <title>Taxonomic study of unclassified bacteria belonging to the class Ktedonobacteria.</title>
        <authorList>
            <person name="Yabe S."/>
            <person name="Wang C.M."/>
            <person name="Zheng Y."/>
            <person name="Sakai Y."/>
            <person name="Cavaletti L."/>
            <person name="Monciardini P."/>
            <person name="Donadio S."/>
        </authorList>
    </citation>
    <scope>NUCLEOTIDE SEQUENCE</scope>
    <source>
        <strain evidence="3">SOSP1-1</strain>
    </source>
</reference>
<dbReference type="PRINTS" id="PR00069">
    <property type="entry name" value="ALDKETRDTASE"/>
</dbReference>
<dbReference type="PANTHER" id="PTHR43625">
    <property type="entry name" value="AFLATOXIN B1 ALDEHYDE REDUCTASE"/>
    <property type="match status" value="1"/>
</dbReference>
<organism evidence="3 4">
    <name type="scientific">Ktedonospora formicarum</name>
    <dbReference type="NCBI Taxonomy" id="2778364"/>
    <lineage>
        <taxon>Bacteria</taxon>
        <taxon>Bacillati</taxon>
        <taxon>Chloroflexota</taxon>
        <taxon>Ktedonobacteria</taxon>
        <taxon>Ktedonobacterales</taxon>
        <taxon>Ktedonobacteraceae</taxon>
        <taxon>Ktedonospora</taxon>
    </lineage>
</organism>
<sequence length="313" mass="34446">MQNIQQNPAHASGTLTLGGDLKVYRLGFGAMRITGEGIWGPPANKQEAIALLRRTLELGINLIDTADSYGPNVSEELIAEALFPYPEGLVIATKGGLLRTGPGRWPLDGRPEHLREALEGSLRRLRVDHIDLYQFHRPDPKVPFEDSVGEIAKMQQEGKIRHVGLSNVTIDELARAQKIVSIVTVQNHYNLSKRESERMTAQQSEEMIDICARQGIGFIPWNPLSTGALARPGSKLDQVAKKHNAQSSQIALAWLLHRSPTLLPIPGTSSIKHLEENVLGATIELSQEEFDAINQGASKFSTSQTSLFIPMPF</sequence>
<name>A0A8J3MPQ6_9CHLR</name>
<protein>
    <submittedName>
        <fullName evidence="3">Oxidoreductase</fullName>
    </submittedName>
</protein>